<comment type="caution">
    <text evidence="1">The sequence shown here is derived from an EMBL/GenBank/DDBJ whole genome shotgun (WGS) entry which is preliminary data.</text>
</comment>
<dbReference type="Gene3D" id="1.10.3210.10">
    <property type="entry name" value="Hypothetical protein af1432"/>
    <property type="match status" value="1"/>
</dbReference>
<gene>
    <name evidence="1" type="ORF">ACFQZQ_03185</name>
</gene>
<organism evidence="1 2">
    <name type="scientific">Lysobacter koreensis</name>
    <dbReference type="NCBI Taxonomy" id="266122"/>
    <lineage>
        <taxon>Bacteria</taxon>
        <taxon>Pseudomonadati</taxon>
        <taxon>Pseudomonadota</taxon>
        <taxon>Gammaproteobacteria</taxon>
        <taxon>Lysobacterales</taxon>
        <taxon>Lysobacteraceae</taxon>
        <taxon>Lysobacter</taxon>
    </lineage>
</organism>
<reference evidence="2" key="1">
    <citation type="journal article" date="2019" name="Int. J. Syst. Evol. Microbiol.">
        <title>The Global Catalogue of Microorganisms (GCM) 10K type strain sequencing project: providing services to taxonomists for standard genome sequencing and annotation.</title>
        <authorList>
            <consortium name="The Broad Institute Genomics Platform"/>
            <consortium name="The Broad Institute Genome Sequencing Center for Infectious Disease"/>
            <person name="Wu L."/>
            <person name="Ma J."/>
        </authorList>
    </citation>
    <scope>NUCLEOTIDE SEQUENCE [LARGE SCALE GENOMIC DNA]</scope>
    <source>
        <strain evidence="2">CCUG 55491</strain>
    </source>
</reference>
<dbReference type="RefSeq" id="WP_386811226.1">
    <property type="nucleotide sequence ID" value="NZ_JBHTIH010000002.1"/>
</dbReference>
<evidence type="ECO:0000313" key="1">
    <source>
        <dbReference type="EMBL" id="MFD0738294.1"/>
    </source>
</evidence>
<dbReference type="EMBL" id="JBHTIH010000002">
    <property type="protein sequence ID" value="MFD0738294.1"/>
    <property type="molecule type" value="Genomic_DNA"/>
</dbReference>
<name>A0ABW2YIV1_9GAMM</name>
<sequence length="149" mass="16202">MSIVAKARELAHRAHAGQVDKAGRPYIEHVARVAAAVADDSEAEAVAWLHDVLEDAPDYWAEVTRTVYQRQQAAIVALSRTPFKLTASAYYAGIRANPLALRVKLADIADNANEGRLALLDAATAARLRRKYAKAIAALTDDREVRRGG</sequence>
<proteinExistence type="predicted"/>
<dbReference type="Proteomes" id="UP001597090">
    <property type="component" value="Unassembled WGS sequence"/>
</dbReference>
<evidence type="ECO:0000313" key="2">
    <source>
        <dbReference type="Proteomes" id="UP001597090"/>
    </source>
</evidence>
<keyword evidence="2" id="KW-1185">Reference proteome</keyword>
<protein>
    <submittedName>
        <fullName evidence="1">Phosphohydrolase</fullName>
    </submittedName>
</protein>
<accession>A0ABW2YIV1</accession>
<dbReference type="SUPFAM" id="SSF109604">
    <property type="entry name" value="HD-domain/PDEase-like"/>
    <property type="match status" value="1"/>
</dbReference>